<dbReference type="KEGG" id="amq:AMETH_0360"/>
<evidence type="ECO:0000313" key="1">
    <source>
        <dbReference type="EMBL" id="AIJ20452.1"/>
    </source>
</evidence>
<dbReference type="SUPFAM" id="SSF53474">
    <property type="entry name" value="alpha/beta-Hydrolases"/>
    <property type="match status" value="1"/>
</dbReference>
<proteinExistence type="predicted"/>
<dbReference type="Pfam" id="PF02089">
    <property type="entry name" value="Palm_thioest"/>
    <property type="match status" value="1"/>
</dbReference>
<organism evidence="1 2">
    <name type="scientific">Amycolatopsis methanolica 239</name>
    <dbReference type="NCBI Taxonomy" id="1068978"/>
    <lineage>
        <taxon>Bacteria</taxon>
        <taxon>Bacillati</taxon>
        <taxon>Actinomycetota</taxon>
        <taxon>Actinomycetes</taxon>
        <taxon>Pseudonocardiales</taxon>
        <taxon>Pseudonocardiaceae</taxon>
        <taxon>Amycolatopsis</taxon>
        <taxon>Amycolatopsis methanolica group</taxon>
    </lineage>
</organism>
<sequence>MTVLRTIAGEIASVVTHAVRYPAGIGRRWAIHPVRRNAPAPVPGRPLVVLPGLADNTAIFTDLKLALDRCGAGPVVSFSYSLLLRDVRSAAARLAEQIEQLCEVTGAAKLDLVGHSLGGLIARYYVQRLGGHERVDTVVTVGTPHGGTVAAWLFSPIPLARQLRPGSDLLAELDRPAPDCATKFVTFSSDGDELVLPSRHGRIEHPDLDVRNVVLPGVGHLALAAHRQVVEEICALSAPVAAPDDDGETFTRSA</sequence>
<dbReference type="OrthoDB" id="8871309at2"/>
<reference evidence="1 2" key="1">
    <citation type="submission" date="2014-07" db="EMBL/GenBank/DDBJ databases">
        <title>Whole Genome Sequence of the Amycolatopsis methanolica 239.</title>
        <authorList>
            <person name="Tang B."/>
        </authorList>
    </citation>
    <scope>NUCLEOTIDE SEQUENCE [LARGE SCALE GENOMIC DNA]</scope>
    <source>
        <strain evidence="1 2">239</strain>
    </source>
</reference>
<dbReference type="eggNOG" id="COG1075">
    <property type="taxonomic scope" value="Bacteria"/>
</dbReference>
<dbReference type="STRING" id="1068978.AMETH_0360"/>
<name>A0A076MRM6_AMYME</name>
<dbReference type="RefSeq" id="WP_017986318.1">
    <property type="nucleotide sequence ID" value="NZ_AQUL01000001.1"/>
</dbReference>
<dbReference type="InterPro" id="IPR029058">
    <property type="entry name" value="AB_hydrolase_fold"/>
</dbReference>
<dbReference type="PATRIC" id="fig|1068978.7.peg.382"/>
<dbReference type="EMBL" id="CP009110">
    <property type="protein sequence ID" value="AIJ20452.1"/>
    <property type="molecule type" value="Genomic_DNA"/>
</dbReference>
<evidence type="ECO:0000313" key="2">
    <source>
        <dbReference type="Proteomes" id="UP000062973"/>
    </source>
</evidence>
<protein>
    <submittedName>
        <fullName evidence="1">Lipase class 2</fullName>
    </submittedName>
</protein>
<gene>
    <name evidence="1" type="primary">lpsA</name>
    <name evidence="1" type="ORF">AMETH_0360</name>
</gene>
<dbReference type="Gene3D" id="3.40.50.1820">
    <property type="entry name" value="alpha/beta hydrolase"/>
    <property type="match status" value="1"/>
</dbReference>
<dbReference type="PANTHER" id="PTHR37946:SF1">
    <property type="entry name" value="SLL1969 PROTEIN"/>
    <property type="match status" value="1"/>
</dbReference>
<dbReference type="HOGENOM" id="CLU_065371_0_1_11"/>
<dbReference type="Proteomes" id="UP000062973">
    <property type="component" value="Chromosome"/>
</dbReference>
<keyword evidence="2" id="KW-1185">Reference proteome</keyword>
<dbReference type="PANTHER" id="PTHR37946">
    <property type="entry name" value="SLL1969 PROTEIN"/>
    <property type="match status" value="1"/>
</dbReference>
<accession>A0A076MRM6</accession>
<dbReference type="AlphaFoldDB" id="A0A076MRM6"/>